<dbReference type="NCBIfam" id="TIGR02679">
    <property type="entry name" value="TIGR02679 family protein"/>
    <property type="match status" value="1"/>
</dbReference>
<dbReference type="EMBL" id="MDEJ01000183">
    <property type="protein sequence ID" value="PPU87030.1"/>
    <property type="molecule type" value="Genomic_DNA"/>
</dbReference>
<evidence type="ECO:0000313" key="3">
    <source>
        <dbReference type="Proteomes" id="UP000239939"/>
    </source>
</evidence>
<protein>
    <submittedName>
        <fullName evidence="2">TIGR02679 family protein</fullName>
    </submittedName>
</protein>
<evidence type="ECO:0000259" key="1">
    <source>
        <dbReference type="Pfam" id="PF09664"/>
    </source>
</evidence>
<name>A0A2S7EA68_9XANT</name>
<sequence length="246" mass="26341">MAAHCADLTQLRFNATVPLQQLGQWTARPKGNNPAQAALSAARQTALHRYTVRHAGVLVSELARPALCLNLPLPAHARFAWSPGEPGYLSLRQLLRHRPMGPVADRNIHVCKDPDVVAIAADRLGATRAPLVCTDGMPTAAQRIVLGQLAAACGHLHYHGDYDWPGIGIGNFVMRTWNARPWGFGAADYRAATARAPTRPHGLEAARVKAVWDAELAAVMNAHGFAVAEEAVVACLLDDLGSPVAQ</sequence>
<dbReference type="Proteomes" id="UP000239939">
    <property type="component" value="Unassembled WGS sequence"/>
</dbReference>
<organism evidence="2 3">
    <name type="scientific">Xanthomonas populi</name>
    <dbReference type="NCBI Taxonomy" id="53414"/>
    <lineage>
        <taxon>Bacteria</taxon>
        <taxon>Pseudomonadati</taxon>
        <taxon>Pseudomonadota</taxon>
        <taxon>Gammaproteobacteria</taxon>
        <taxon>Lysobacterales</taxon>
        <taxon>Lysobacteraceae</taxon>
        <taxon>Xanthomonas</taxon>
    </lineage>
</organism>
<feature type="domain" description="DUF2399" evidence="1">
    <location>
        <begin position="88"/>
        <end position="240"/>
    </location>
</feature>
<evidence type="ECO:0000313" key="2">
    <source>
        <dbReference type="EMBL" id="PPU87030.1"/>
    </source>
</evidence>
<dbReference type="OrthoDB" id="8188786at2"/>
<keyword evidence="3" id="KW-1185">Reference proteome</keyword>
<proteinExistence type="predicted"/>
<dbReference type="Pfam" id="PF09664">
    <property type="entry name" value="DUF2399"/>
    <property type="match status" value="1"/>
</dbReference>
<accession>A0A2S7EA68</accession>
<comment type="caution">
    <text evidence="2">The sequence shown here is derived from an EMBL/GenBank/DDBJ whole genome shotgun (WGS) entry which is preliminary data.</text>
</comment>
<dbReference type="InterPro" id="IPR013495">
    <property type="entry name" value="CHP02679"/>
</dbReference>
<reference evidence="3" key="1">
    <citation type="submission" date="2016-08" db="EMBL/GenBank/DDBJ databases">
        <authorList>
            <person name="Merda D."/>
            <person name="Briand M."/>
            <person name="Taghouti G."/>
            <person name="Carrere S."/>
            <person name="Gouzy J."/>
            <person name="Portier P."/>
            <person name="Jacques M.-A."/>
            <person name="Fischer-Le Saux M."/>
        </authorList>
    </citation>
    <scope>NUCLEOTIDE SEQUENCE [LARGE SCALE GENOMIC DNA]</scope>
    <source>
        <strain evidence="3">CFBP1817</strain>
    </source>
</reference>
<dbReference type="InterPro" id="IPR024465">
    <property type="entry name" value="DUF2399"/>
</dbReference>
<dbReference type="AlphaFoldDB" id="A0A2S7EA68"/>
<gene>
    <name evidence="2" type="ORF">XpopCFBP1817_18685</name>
</gene>